<sequence>MNIEEKQQALTACRRGALAAMETGQHERARTILTELAEFDLSASRALRADIVKSYGIDI</sequence>
<name>A0A1L7DS76_9CAUD</name>
<proteinExistence type="predicted"/>
<accession>A0A1L7DS76</accession>
<protein>
    <submittedName>
        <fullName evidence="1">Uncharacterized protein</fullName>
    </submittedName>
</protein>
<dbReference type="Proteomes" id="UP000221958">
    <property type="component" value="Segment"/>
</dbReference>
<keyword evidence="2" id="KW-1185">Reference proteome</keyword>
<evidence type="ECO:0000313" key="2">
    <source>
        <dbReference type="Proteomes" id="UP000221958"/>
    </source>
</evidence>
<gene>
    <name evidence="1" type="ORF">phiAp1_33</name>
</gene>
<organism evidence="1 2">
    <name type="scientific">Ralstonia phage phiAp1</name>
    <dbReference type="NCBI Taxonomy" id="2783867"/>
    <lineage>
        <taxon>Viruses</taxon>
        <taxon>Duplodnaviria</taxon>
        <taxon>Heunggongvirae</taxon>
        <taxon>Uroviricota</taxon>
        <taxon>Caudoviricetes</taxon>
        <taxon>Autographivirales</taxon>
        <taxon>Autoscriptoviridae</taxon>
        <taxon>Ayakvirus</taxon>
        <taxon>Ayakvirus Ap1</taxon>
    </lineage>
</organism>
<evidence type="ECO:0000313" key="1">
    <source>
        <dbReference type="EMBL" id="APU03174.1"/>
    </source>
</evidence>
<reference evidence="2" key="1">
    <citation type="submission" date="2016-11" db="EMBL/GenBank/DDBJ databases">
        <authorList>
            <person name="Xavier A.S."/>
            <person name="Silva F.P."/>
            <person name="Vidigal P.M.P."/>
            <person name="Lima T.T.M."/>
            <person name="Souza F.O."/>
            <person name="Alfenas-Zerbini P."/>
        </authorList>
    </citation>
    <scope>NUCLEOTIDE SEQUENCE [LARGE SCALE GENOMIC DNA]</scope>
</reference>
<dbReference type="EMBL" id="KY117485">
    <property type="protein sequence ID" value="APU03174.1"/>
    <property type="molecule type" value="Genomic_DNA"/>
</dbReference>